<proteinExistence type="predicted"/>
<sequence length="88" mass="10461">MKYSHRQGNKCKHLCLADTNPQTHTKSHTYMTKKNALQRKQRVRDELSLTKLVFTDPYLIICLTAKIYHCEYTIILFCDTLLNLTTRW</sequence>
<dbReference type="EMBL" id="DYDO01000007">
    <property type="protein sequence ID" value="DBA21464.1"/>
    <property type="molecule type" value="Genomic_DNA"/>
</dbReference>
<reference evidence="1" key="1">
    <citation type="thesis" date="2020" institute="ProQuest LLC" country="789 East Eisenhower Parkway, Ann Arbor, MI, USA">
        <title>Comparative Genomics and Chromosome Evolution.</title>
        <authorList>
            <person name="Mudd A.B."/>
        </authorList>
    </citation>
    <scope>NUCLEOTIDE SEQUENCE</scope>
    <source>
        <strain evidence="1">1538</strain>
        <tissue evidence="1">Blood</tissue>
    </source>
</reference>
<evidence type="ECO:0000313" key="1">
    <source>
        <dbReference type="EMBL" id="DBA21464.1"/>
    </source>
</evidence>
<evidence type="ECO:0000313" key="2">
    <source>
        <dbReference type="Proteomes" id="UP001181693"/>
    </source>
</evidence>
<keyword evidence="2" id="KW-1185">Reference proteome</keyword>
<comment type="caution">
    <text evidence="1">The sequence shown here is derived from an EMBL/GenBank/DDBJ whole genome shotgun (WGS) entry which is preliminary data.</text>
</comment>
<organism evidence="1 2">
    <name type="scientific">Pyxicephalus adspersus</name>
    <name type="common">African bullfrog</name>
    <dbReference type="NCBI Taxonomy" id="30357"/>
    <lineage>
        <taxon>Eukaryota</taxon>
        <taxon>Metazoa</taxon>
        <taxon>Chordata</taxon>
        <taxon>Craniata</taxon>
        <taxon>Vertebrata</taxon>
        <taxon>Euteleostomi</taxon>
        <taxon>Amphibia</taxon>
        <taxon>Batrachia</taxon>
        <taxon>Anura</taxon>
        <taxon>Neobatrachia</taxon>
        <taxon>Ranoidea</taxon>
        <taxon>Pyxicephalidae</taxon>
        <taxon>Pyxicephalinae</taxon>
        <taxon>Pyxicephalus</taxon>
    </lineage>
</organism>
<dbReference type="AlphaFoldDB" id="A0AAV2ZSN6"/>
<gene>
    <name evidence="1" type="ORF">GDO54_018093</name>
</gene>
<accession>A0AAV2ZSN6</accession>
<dbReference type="Proteomes" id="UP001181693">
    <property type="component" value="Unassembled WGS sequence"/>
</dbReference>
<protein>
    <submittedName>
        <fullName evidence="1">Uncharacterized protein</fullName>
    </submittedName>
</protein>
<name>A0AAV2ZSN6_PYXAD</name>